<dbReference type="InterPro" id="IPR050097">
    <property type="entry name" value="Ferredoxin-NADP_redctase_2"/>
</dbReference>
<name>A0A1H7ZG17_9FIRM</name>
<sequence length="286" mass="30794">MYDIIIIGKGPAGISAALYTVRANLKTLVLGSGIGGLENAEKIDNYYGFPEGISGKELQQRGVEQVQTLGCDVLDEEVLSVIKDNFFTVRTNKGEYEGKQILLTTGKSRVKTKIKGIDEFLGKGVSMCAVCDGFFYRGKRLVVLGNANYAISETDELTRFSQDITICTNGREPEWENAAPQSVKIDTRTIAEVTGNAKVERLVFGDGDTLELDGIFIAEGTASAFDFAVKMGILTEGTNIVVDENFKTNVDGVFAAGDCIGGFLQVSKAVADGALAARMMIKNARK</sequence>
<dbReference type="PRINTS" id="PR00368">
    <property type="entry name" value="FADPNR"/>
</dbReference>
<organism evidence="4 5">
    <name type="scientific">Hydrogenoanaerobacterium saccharovorans</name>
    <dbReference type="NCBI Taxonomy" id="474960"/>
    <lineage>
        <taxon>Bacteria</taxon>
        <taxon>Bacillati</taxon>
        <taxon>Bacillota</taxon>
        <taxon>Clostridia</taxon>
        <taxon>Eubacteriales</taxon>
        <taxon>Oscillospiraceae</taxon>
        <taxon>Hydrogenoanaerobacterium</taxon>
    </lineage>
</organism>
<proteinExistence type="predicted"/>
<dbReference type="InterPro" id="IPR036188">
    <property type="entry name" value="FAD/NAD-bd_sf"/>
</dbReference>
<dbReference type="EMBL" id="FOCG01000001">
    <property type="protein sequence ID" value="SEM56387.1"/>
    <property type="molecule type" value="Genomic_DNA"/>
</dbReference>
<dbReference type="Pfam" id="PF07992">
    <property type="entry name" value="Pyr_redox_2"/>
    <property type="match status" value="1"/>
</dbReference>
<evidence type="ECO:0000256" key="2">
    <source>
        <dbReference type="ARBA" id="ARBA00023002"/>
    </source>
</evidence>
<dbReference type="PANTHER" id="PTHR48105">
    <property type="entry name" value="THIOREDOXIN REDUCTASE 1-RELATED-RELATED"/>
    <property type="match status" value="1"/>
</dbReference>
<evidence type="ECO:0000256" key="1">
    <source>
        <dbReference type="ARBA" id="ARBA00022630"/>
    </source>
</evidence>
<dbReference type="RefSeq" id="WP_092751483.1">
    <property type="nucleotide sequence ID" value="NZ_FOCG01000001.1"/>
</dbReference>
<evidence type="ECO:0000259" key="3">
    <source>
        <dbReference type="Pfam" id="PF07992"/>
    </source>
</evidence>
<accession>A0A1H7ZG17</accession>
<dbReference type="OrthoDB" id="9806179at2"/>
<dbReference type="GO" id="GO:0016491">
    <property type="term" value="F:oxidoreductase activity"/>
    <property type="evidence" value="ECO:0007669"/>
    <property type="project" value="UniProtKB-KW"/>
</dbReference>
<dbReference type="AlphaFoldDB" id="A0A1H7ZG17"/>
<dbReference type="PRINTS" id="PR00469">
    <property type="entry name" value="PNDRDTASEII"/>
</dbReference>
<dbReference type="STRING" id="474960.SAMN05216180_0598"/>
<evidence type="ECO:0000313" key="4">
    <source>
        <dbReference type="EMBL" id="SEM56387.1"/>
    </source>
</evidence>
<dbReference type="SUPFAM" id="SSF51905">
    <property type="entry name" value="FAD/NAD(P)-binding domain"/>
    <property type="match status" value="1"/>
</dbReference>
<evidence type="ECO:0000313" key="5">
    <source>
        <dbReference type="Proteomes" id="UP000199158"/>
    </source>
</evidence>
<protein>
    <submittedName>
        <fullName evidence="4">Thioredoxin reductase (NADPH)</fullName>
    </submittedName>
</protein>
<keyword evidence="2" id="KW-0560">Oxidoreductase</keyword>
<dbReference type="Proteomes" id="UP000199158">
    <property type="component" value="Unassembled WGS sequence"/>
</dbReference>
<reference evidence="4 5" key="1">
    <citation type="submission" date="2016-10" db="EMBL/GenBank/DDBJ databases">
        <authorList>
            <person name="de Groot N.N."/>
        </authorList>
    </citation>
    <scope>NUCLEOTIDE SEQUENCE [LARGE SCALE GENOMIC DNA]</scope>
    <source>
        <strain evidence="4 5">CGMCC 1.5070</strain>
    </source>
</reference>
<keyword evidence="1" id="KW-0285">Flavoprotein</keyword>
<gene>
    <name evidence="4" type="ORF">SAMN05216180_0598</name>
</gene>
<dbReference type="InterPro" id="IPR023753">
    <property type="entry name" value="FAD/NAD-binding_dom"/>
</dbReference>
<feature type="domain" description="FAD/NAD(P)-binding" evidence="3">
    <location>
        <begin position="2"/>
        <end position="273"/>
    </location>
</feature>
<keyword evidence="5" id="KW-1185">Reference proteome</keyword>
<dbReference type="Gene3D" id="3.50.50.60">
    <property type="entry name" value="FAD/NAD(P)-binding domain"/>
    <property type="match status" value="2"/>
</dbReference>